<accession>A0A0V0TJE8</accession>
<keyword evidence="1" id="KW-0812">Transmembrane</keyword>
<dbReference type="OrthoDB" id="9997229at2759"/>
<dbReference type="STRING" id="144512.A0A0V0TJE8"/>
<organism evidence="2 3">
    <name type="scientific">Trichinella murrelli</name>
    <dbReference type="NCBI Taxonomy" id="144512"/>
    <lineage>
        <taxon>Eukaryota</taxon>
        <taxon>Metazoa</taxon>
        <taxon>Ecdysozoa</taxon>
        <taxon>Nematoda</taxon>
        <taxon>Enoplea</taxon>
        <taxon>Dorylaimia</taxon>
        <taxon>Trichinellida</taxon>
        <taxon>Trichinellidae</taxon>
        <taxon>Trichinella</taxon>
    </lineage>
</organism>
<evidence type="ECO:0000256" key="1">
    <source>
        <dbReference type="SAM" id="Phobius"/>
    </source>
</evidence>
<keyword evidence="3" id="KW-1185">Reference proteome</keyword>
<comment type="caution">
    <text evidence="2">The sequence shown here is derived from an EMBL/GenBank/DDBJ whole genome shotgun (WGS) entry which is preliminary data.</text>
</comment>
<dbReference type="Gene3D" id="3.40.190.10">
    <property type="entry name" value="Periplasmic binding protein-like II"/>
    <property type="match status" value="1"/>
</dbReference>
<evidence type="ECO:0000313" key="3">
    <source>
        <dbReference type="Proteomes" id="UP000055048"/>
    </source>
</evidence>
<gene>
    <name evidence="2" type="ORF">T05_16180</name>
</gene>
<feature type="transmembrane region" description="Helical" evidence="1">
    <location>
        <begin position="133"/>
        <end position="153"/>
    </location>
</feature>
<proteinExistence type="predicted"/>
<sequence length="434" mass="49737">MNISYLRVGISPWYFMKAECLSGNNVKCDPGMELEIISIVCIMLNLSLQIIYSKESGCGMKSSGENRWTGLLGMLQKGEIDMTGNLCDVFDERVVEFDVSYPVLQQKQAFLLKLPAPLPSAFNPLAPFTVPSWYMLSFLMFVFLITDSLYRYAREAKRNWFQSILVGMHDIQAICFQFQDTPRYIYWICFVIVISAMKIAYTNYIIAALMQPSPVWAPFKNVDELAHSVYTGKYRLAHYHKDPLAALPTCLPESCERLLQALNKTSLHHIADSKPQSILKELTEHENLVIINGNYLLQTYLREFKRRSDLWMVLDEHTGVKYSAYMWRKKFALKEQINRALISLGDVNKNIGKKYAGLVEGSVNCKAYVQEDTTVLLHSLPLLSLTGPLKTVTISISLAIFVFFIELVHYKISNVVVHFLLTNYTIRTTFVNFF</sequence>
<dbReference type="PANTHER" id="PTHR22714">
    <property type="entry name" value="PROTEIN CBG02446-RELATED"/>
    <property type="match status" value="1"/>
</dbReference>
<evidence type="ECO:0008006" key="4">
    <source>
        <dbReference type="Google" id="ProtNLM"/>
    </source>
</evidence>
<reference evidence="2 3" key="1">
    <citation type="submission" date="2015-01" db="EMBL/GenBank/DDBJ databases">
        <title>Evolution of Trichinella species and genotypes.</title>
        <authorList>
            <person name="Korhonen P.K."/>
            <person name="Edoardo P."/>
            <person name="Giuseppe L.R."/>
            <person name="Gasser R.B."/>
        </authorList>
    </citation>
    <scope>NUCLEOTIDE SEQUENCE [LARGE SCALE GENOMIC DNA]</scope>
    <source>
        <strain evidence="2">ISS417</strain>
    </source>
</reference>
<evidence type="ECO:0000313" key="2">
    <source>
        <dbReference type="EMBL" id="KRX39025.1"/>
    </source>
</evidence>
<dbReference type="SUPFAM" id="SSF53850">
    <property type="entry name" value="Periplasmic binding protein-like II"/>
    <property type="match status" value="1"/>
</dbReference>
<dbReference type="PANTHER" id="PTHR22714:SF2">
    <property type="entry name" value="IONOTROPIC GLUTAMATE RECEPTOR L-GLUTAMATE AND GLYCINE-BINDING DOMAIN-CONTAINING PROTEIN"/>
    <property type="match status" value="1"/>
</dbReference>
<dbReference type="EMBL" id="JYDJ01000246">
    <property type="protein sequence ID" value="KRX39025.1"/>
    <property type="molecule type" value="Genomic_DNA"/>
</dbReference>
<dbReference type="Proteomes" id="UP000055048">
    <property type="component" value="Unassembled WGS sequence"/>
</dbReference>
<dbReference type="InterPro" id="IPR040128">
    <property type="entry name" value="T25E4.2-like"/>
</dbReference>
<keyword evidence="1" id="KW-0472">Membrane</keyword>
<name>A0A0V0TJE8_9BILA</name>
<keyword evidence="1" id="KW-1133">Transmembrane helix</keyword>
<feature type="transmembrane region" description="Helical" evidence="1">
    <location>
        <begin position="185"/>
        <end position="210"/>
    </location>
</feature>
<protein>
    <recommendedName>
        <fullName evidence="4">Glutamate receptor</fullName>
    </recommendedName>
</protein>
<dbReference type="AlphaFoldDB" id="A0A0V0TJE8"/>